<keyword evidence="2" id="KW-0472">Membrane</keyword>
<gene>
    <name evidence="3" type="ORF">ENI32_07710</name>
    <name evidence="4" type="ORF">SBU_000089</name>
</gene>
<reference evidence="3" key="2">
    <citation type="journal article" date="2020" name="mSystems">
        <title>Genome- and Community-Level Interaction Insights into Carbon Utilization and Element Cycling Functions of Hydrothermarchaeota in Hydrothermal Sediment.</title>
        <authorList>
            <person name="Zhou Z."/>
            <person name="Liu Y."/>
            <person name="Xu W."/>
            <person name="Pan J."/>
            <person name="Luo Z.H."/>
            <person name="Li M."/>
        </authorList>
    </citation>
    <scope>NUCLEOTIDE SEQUENCE [LARGE SCALE GENOMIC DNA]</scope>
    <source>
        <strain evidence="3">HyVt-386</strain>
    </source>
</reference>
<protein>
    <recommendedName>
        <fullName evidence="6">S-layer protein</fullName>
    </recommendedName>
</protein>
<evidence type="ECO:0000256" key="2">
    <source>
        <dbReference type="SAM" id="Phobius"/>
    </source>
</evidence>
<keyword evidence="2" id="KW-1133">Transmembrane helix</keyword>
<proteinExistence type="predicted"/>
<dbReference type="Proteomes" id="UP000185779">
    <property type="component" value="Unassembled WGS sequence"/>
</dbReference>
<accession>A0A1F2P857</accession>
<dbReference type="AlphaFoldDB" id="A0A1F2P857"/>
<evidence type="ECO:0000256" key="1">
    <source>
        <dbReference type="SAM" id="MobiDB-lite"/>
    </source>
</evidence>
<dbReference type="PANTHER" id="PTHR35902:SF3">
    <property type="entry name" value="NPCBM-ASSOCIATED, NEW3 DOMAIN OF ALPHA-GALACTOSIDASE"/>
    <property type="match status" value="1"/>
</dbReference>
<dbReference type="PANTHER" id="PTHR35902">
    <property type="entry name" value="S-LAYER DOMAIN-LIKE PROTEIN-RELATED"/>
    <property type="match status" value="1"/>
</dbReference>
<keyword evidence="2" id="KW-0812">Transmembrane</keyword>
<feature type="transmembrane region" description="Helical" evidence="2">
    <location>
        <begin position="392"/>
        <end position="410"/>
    </location>
</feature>
<dbReference type="Proteomes" id="UP000885936">
    <property type="component" value="Unassembled WGS sequence"/>
</dbReference>
<organism evidence="4 5">
    <name type="scientific">Candidatus Syntropharchaeum butanivorans</name>
    <dbReference type="NCBI Taxonomy" id="1839936"/>
    <lineage>
        <taxon>Archaea</taxon>
        <taxon>Methanobacteriati</taxon>
        <taxon>Methanobacteriota</taxon>
        <taxon>Stenosarchaea group</taxon>
        <taxon>Methanomicrobia</taxon>
        <taxon>Methanosarcinales</taxon>
        <taxon>ANME-2 cluster</taxon>
        <taxon>Candidatus Syntropharchaeum</taxon>
    </lineage>
</organism>
<evidence type="ECO:0000313" key="5">
    <source>
        <dbReference type="Proteomes" id="UP000185779"/>
    </source>
</evidence>
<evidence type="ECO:0000313" key="4">
    <source>
        <dbReference type="EMBL" id="OFV66796.1"/>
    </source>
</evidence>
<keyword evidence="5" id="KW-1185">Reference proteome</keyword>
<feature type="region of interest" description="Disordered" evidence="1">
    <location>
        <begin position="65"/>
        <end position="86"/>
    </location>
</feature>
<sequence>MGRYTRYVSLWLLCTTLILVSINPAGGATTTEPTVMVTNYTIDPAIFIPGDRGTLTVTITNREASSSQTLTTTSTTSTTTTSTTSTSEIKTRIEDVRLYTYSRGIGSVREDMKRVVYDKPGALAPGESITLTFPLEVDVEDGRYLLEVRIAIEDGINVRYPILITVDSSAVEPILIDIPDEISLKGSRVIQLAVANTRANRVKGVRITPHAENFEFTPESIFIGEMKSNEKRRVNFTLTPLRPGSSTITFNVEYRNGDNLHTVSLTREVDVVDRDDLRVILVSCPGVIPRGGSGKIELDVANGRSNDLSSVRVIPIHDEAFRIYPSEVFIGDMEQDDIFTAEFEIHPTTAASGLENISFKAVFRDMGNDKLYETNPLVARIRIEENGEDTPGFSIISILVALFIAGFIIFRKR</sequence>
<evidence type="ECO:0008006" key="6">
    <source>
        <dbReference type="Google" id="ProtNLM"/>
    </source>
</evidence>
<dbReference type="EMBL" id="LYOR01000001">
    <property type="protein sequence ID" value="OFV66796.1"/>
    <property type="molecule type" value="Genomic_DNA"/>
</dbReference>
<dbReference type="STRING" id="1839936.SBU_000089"/>
<reference evidence="4 5" key="1">
    <citation type="submission" date="2016-05" db="EMBL/GenBank/DDBJ databases">
        <title>Microbial consortia oxidize butane by reversing methanogenesis.</title>
        <authorList>
            <person name="Laso-Perez R."/>
            <person name="Richter M."/>
            <person name="Wegener G."/>
            <person name="Musat F."/>
        </authorList>
    </citation>
    <scope>NUCLEOTIDE SEQUENCE [LARGE SCALE GENOMIC DNA]</scope>
    <source>
        <strain evidence="4">BOX1</strain>
    </source>
</reference>
<dbReference type="EMBL" id="DRIE01000125">
    <property type="protein sequence ID" value="HEC57737.1"/>
    <property type="molecule type" value="Genomic_DNA"/>
</dbReference>
<name>A0A1F2P857_9EURY</name>
<comment type="caution">
    <text evidence="4">The sequence shown here is derived from an EMBL/GenBank/DDBJ whole genome shotgun (WGS) entry which is preliminary data.</text>
</comment>
<evidence type="ECO:0000313" key="3">
    <source>
        <dbReference type="EMBL" id="HEC57737.1"/>
    </source>
</evidence>